<sequence>MFKAFCRWLFKLRGWRFVGEDLTTHRRCVVVAAPHTSNWDLIFTIASFDLMGLPVRFTIKREWMRFPFNLVLGPVGGLAIDRRPRAETGERPSMVEAMAALFDEHPGELAIAVTPEGTRSRRERWRSGFYHVARQANVPILLGYLDYGKKEAGIGKVIIPGDDFEADMREIMDFYSQIEAHSPEKFALDARFS</sequence>
<dbReference type="PANTHER" id="PTHR10434">
    <property type="entry name" value="1-ACYL-SN-GLYCEROL-3-PHOSPHATE ACYLTRANSFERASE"/>
    <property type="match status" value="1"/>
</dbReference>
<proteinExistence type="predicted"/>
<dbReference type="Proteomes" id="UP000321412">
    <property type="component" value="Unassembled WGS sequence"/>
</dbReference>
<dbReference type="Pfam" id="PF01553">
    <property type="entry name" value="Acyltransferase"/>
    <property type="match status" value="1"/>
</dbReference>
<keyword evidence="5" id="KW-1185">Reference proteome</keyword>
<keyword evidence="1 4" id="KW-0808">Transferase</keyword>
<evidence type="ECO:0000256" key="1">
    <source>
        <dbReference type="ARBA" id="ARBA00022679"/>
    </source>
</evidence>
<dbReference type="AlphaFoldDB" id="A0A5C6X9E7"/>
<evidence type="ECO:0000313" key="4">
    <source>
        <dbReference type="EMBL" id="TXD35814.1"/>
    </source>
</evidence>
<comment type="caution">
    <text evidence="4">The sequence shown here is derived from an EMBL/GenBank/DDBJ whole genome shotgun (WGS) entry which is preliminary data.</text>
</comment>
<evidence type="ECO:0000313" key="5">
    <source>
        <dbReference type="Proteomes" id="UP000321412"/>
    </source>
</evidence>
<name>A0A5C6X9E7_9DELT</name>
<dbReference type="GO" id="GO:0006654">
    <property type="term" value="P:phosphatidic acid biosynthetic process"/>
    <property type="evidence" value="ECO:0007669"/>
    <property type="project" value="TreeGrafter"/>
</dbReference>
<dbReference type="OrthoDB" id="9796839at2"/>
<dbReference type="EMBL" id="VOSM01000007">
    <property type="protein sequence ID" value="TXD35814.1"/>
    <property type="molecule type" value="Genomic_DNA"/>
</dbReference>
<keyword evidence="2 4" id="KW-0012">Acyltransferase</keyword>
<dbReference type="PANTHER" id="PTHR10434:SF9">
    <property type="entry name" value="PHOSPHOLIPID_GLYCEROL ACYLTRANSFERASE DOMAIN-CONTAINING PROTEIN"/>
    <property type="match status" value="1"/>
</dbReference>
<dbReference type="RefSeq" id="WP_146982093.1">
    <property type="nucleotide sequence ID" value="NZ_VOSM01000007.1"/>
</dbReference>
<dbReference type="GO" id="GO:0003841">
    <property type="term" value="F:1-acylglycerol-3-phosphate O-acyltransferase activity"/>
    <property type="evidence" value="ECO:0007669"/>
    <property type="project" value="TreeGrafter"/>
</dbReference>
<reference evidence="4 5" key="1">
    <citation type="submission" date="2019-08" db="EMBL/GenBank/DDBJ databases">
        <title>Bradymonadales sp. TMQ4.</title>
        <authorList>
            <person name="Liang Q."/>
        </authorList>
    </citation>
    <scope>NUCLEOTIDE SEQUENCE [LARGE SCALE GENOMIC DNA]</scope>
    <source>
        <strain evidence="4 5">TMQ4</strain>
    </source>
</reference>
<dbReference type="SUPFAM" id="SSF69593">
    <property type="entry name" value="Glycerol-3-phosphate (1)-acyltransferase"/>
    <property type="match status" value="1"/>
</dbReference>
<organism evidence="4 5">
    <name type="scientific">Lujinxingia vulgaris</name>
    <dbReference type="NCBI Taxonomy" id="2600176"/>
    <lineage>
        <taxon>Bacteria</taxon>
        <taxon>Deltaproteobacteria</taxon>
        <taxon>Bradymonadales</taxon>
        <taxon>Lujinxingiaceae</taxon>
        <taxon>Lujinxingia</taxon>
    </lineage>
</organism>
<accession>A0A5C6X9E7</accession>
<gene>
    <name evidence="4" type="ORF">FRC98_14150</name>
</gene>
<feature type="domain" description="Phospholipid/glycerol acyltransferase" evidence="3">
    <location>
        <begin position="29"/>
        <end position="145"/>
    </location>
</feature>
<dbReference type="SMART" id="SM00563">
    <property type="entry name" value="PlsC"/>
    <property type="match status" value="1"/>
</dbReference>
<dbReference type="InterPro" id="IPR002123">
    <property type="entry name" value="Plipid/glycerol_acylTrfase"/>
</dbReference>
<evidence type="ECO:0000259" key="3">
    <source>
        <dbReference type="SMART" id="SM00563"/>
    </source>
</evidence>
<evidence type="ECO:0000256" key="2">
    <source>
        <dbReference type="ARBA" id="ARBA00023315"/>
    </source>
</evidence>
<protein>
    <submittedName>
        <fullName evidence="4">Acyltransferase</fullName>
    </submittedName>
</protein>